<organism evidence="3 4">
    <name type="scientific">Panaeolus cyanescens</name>
    <dbReference type="NCBI Taxonomy" id="181874"/>
    <lineage>
        <taxon>Eukaryota</taxon>
        <taxon>Fungi</taxon>
        <taxon>Dikarya</taxon>
        <taxon>Basidiomycota</taxon>
        <taxon>Agaricomycotina</taxon>
        <taxon>Agaricomycetes</taxon>
        <taxon>Agaricomycetidae</taxon>
        <taxon>Agaricales</taxon>
        <taxon>Agaricineae</taxon>
        <taxon>Galeropsidaceae</taxon>
        <taxon>Panaeolus</taxon>
    </lineage>
</organism>
<comment type="caution">
    <text evidence="3">The sequence shown here is derived from an EMBL/GenBank/DDBJ whole genome shotgun (WGS) entry which is preliminary data.</text>
</comment>
<evidence type="ECO:0000256" key="1">
    <source>
        <dbReference type="SAM" id="MobiDB-lite"/>
    </source>
</evidence>
<proteinExistence type="predicted"/>
<gene>
    <name evidence="3" type="ORF">CVT24_011319</name>
</gene>
<dbReference type="AlphaFoldDB" id="A0A409YV02"/>
<dbReference type="EMBL" id="NHTK01000571">
    <property type="protein sequence ID" value="PPR06846.1"/>
    <property type="molecule type" value="Genomic_DNA"/>
</dbReference>
<feature type="chain" id="PRO_5019417824" evidence="2">
    <location>
        <begin position="21"/>
        <end position="225"/>
    </location>
</feature>
<reference evidence="3 4" key="1">
    <citation type="journal article" date="2018" name="Evol. Lett.">
        <title>Horizontal gene cluster transfer increased hallucinogenic mushroom diversity.</title>
        <authorList>
            <person name="Reynolds H.T."/>
            <person name="Vijayakumar V."/>
            <person name="Gluck-Thaler E."/>
            <person name="Korotkin H.B."/>
            <person name="Matheny P.B."/>
            <person name="Slot J.C."/>
        </authorList>
    </citation>
    <scope>NUCLEOTIDE SEQUENCE [LARGE SCALE GENOMIC DNA]</scope>
    <source>
        <strain evidence="3 4">2629</strain>
    </source>
</reference>
<protein>
    <submittedName>
        <fullName evidence="3">Uncharacterized protein</fullName>
    </submittedName>
</protein>
<sequence length="225" mass="22753">MKLTIASSGLFMALMNGVHGANVPVASTTTAIANFTVTSTFAQPSYSASATWYFNGTATVYPSPCYIPTAYPNPYPVTINGTASPSSYPTPVIVNGTASPTAVYASSSSHDGHENWGKPTATVTLTWSASSAYPYPSYAPSGVPFCPPYAGDNGTATFPIATSTFAGNGTIPTPSPTSSGNSTDGNSTAQNLNAGGNNTGFAVPTLEFSLSGAFIAALVGVASLM</sequence>
<feature type="compositionally biased region" description="Low complexity" evidence="1">
    <location>
        <begin position="167"/>
        <end position="188"/>
    </location>
</feature>
<evidence type="ECO:0000256" key="2">
    <source>
        <dbReference type="SAM" id="SignalP"/>
    </source>
</evidence>
<evidence type="ECO:0000313" key="3">
    <source>
        <dbReference type="EMBL" id="PPR06846.1"/>
    </source>
</evidence>
<keyword evidence="2" id="KW-0732">Signal</keyword>
<keyword evidence="4" id="KW-1185">Reference proteome</keyword>
<feature type="region of interest" description="Disordered" evidence="1">
    <location>
        <begin position="167"/>
        <end position="192"/>
    </location>
</feature>
<dbReference type="Proteomes" id="UP000284842">
    <property type="component" value="Unassembled WGS sequence"/>
</dbReference>
<name>A0A409YV02_9AGAR</name>
<accession>A0A409YV02</accession>
<evidence type="ECO:0000313" key="4">
    <source>
        <dbReference type="Proteomes" id="UP000284842"/>
    </source>
</evidence>
<feature type="signal peptide" evidence="2">
    <location>
        <begin position="1"/>
        <end position="20"/>
    </location>
</feature>
<dbReference type="InParanoid" id="A0A409YV02"/>